<name>A0ABQ1V509_9BACT</name>
<dbReference type="Proteomes" id="UP000647339">
    <property type="component" value="Unassembled WGS sequence"/>
</dbReference>
<gene>
    <name evidence="5" type="primary">fabH1</name>
    <name evidence="5" type="ORF">GCM10011339_29850</name>
</gene>
<dbReference type="Gene3D" id="3.40.47.10">
    <property type="match status" value="2"/>
</dbReference>
<evidence type="ECO:0000259" key="4">
    <source>
        <dbReference type="Pfam" id="PF08545"/>
    </source>
</evidence>
<dbReference type="Pfam" id="PF08545">
    <property type="entry name" value="ACP_syn_III"/>
    <property type="match status" value="1"/>
</dbReference>
<keyword evidence="6" id="KW-1185">Reference proteome</keyword>
<accession>A0ABQ1V509</accession>
<organism evidence="5 6">
    <name type="scientific">Echinicola rosea</name>
    <dbReference type="NCBI Taxonomy" id="1807691"/>
    <lineage>
        <taxon>Bacteria</taxon>
        <taxon>Pseudomonadati</taxon>
        <taxon>Bacteroidota</taxon>
        <taxon>Cytophagia</taxon>
        <taxon>Cytophagales</taxon>
        <taxon>Cyclobacteriaceae</taxon>
        <taxon>Echinicola</taxon>
    </lineage>
</organism>
<dbReference type="InterPro" id="IPR013747">
    <property type="entry name" value="ACP_syn_III_C"/>
</dbReference>
<dbReference type="SUPFAM" id="SSF53901">
    <property type="entry name" value="Thiolase-like"/>
    <property type="match status" value="1"/>
</dbReference>
<evidence type="ECO:0000256" key="2">
    <source>
        <dbReference type="ARBA" id="ARBA00023315"/>
    </source>
</evidence>
<dbReference type="PANTHER" id="PTHR34069">
    <property type="entry name" value="3-OXOACYL-[ACYL-CARRIER-PROTEIN] SYNTHASE 3"/>
    <property type="match status" value="1"/>
</dbReference>
<keyword evidence="1" id="KW-0808">Transferase</keyword>
<feature type="domain" description="Beta-ketoacyl-[acyl-carrier-protein] synthase III N-terminal" evidence="4">
    <location>
        <begin position="133"/>
        <end position="197"/>
    </location>
</feature>
<proteinExistence type="predicted"/>
<feature type="domain" description="Beta-ketoacyl-[acyl-carrier-protein] synthase III C-terminal" evidence="3">
    <location>
        <begin position="260"/>
        <end position="358"/>
    </location>
</feature>
<evidence type="ECO:0000256" key="1">
    <source>
        <dbReference type="ARBA" id="ARBA00022679"/>
    </source>
</evidence>
<evidence type="ECO:0000313" key="6">
    <source>
        <dbReference type="Proteomes" id="UP000647339"/>
    </source>
</evidence>
<evidence type="ECO:0000259" key="3">
    <source>
        <dbReference type="Pfam" id="PF08541"/>
    </source>
</evidence>
<dbReference type="RefSeq" id="WP_137403564.1">
    <property type="nucleotide sequence ID" value="NZ_BMIU01000015.1"/>
</dbReference>
<keyword evidence="2" id="KW-0012">Acyltransferase</keyword>
<dbReference type="EMBL" id="BMIU01000015">
    <property type="protein sequence ID" value="GGF39350.1"/>
    <property type="molecule type" value="Genomic_DNA"/>
</dbReference>
<dbReference type="Pfam" id="PF08541">
    <property type="entry name" value="ACP_syn_III_C"/>
    <property type="match status" value="1"/>
</dbReference>
<dbReference type="PANTHER" id="PTHR34069:SF3">
    <property type="entry name" value="ACYL-COA:ACYL-COA ALKYLTRANSFERASE"/>
    <property type="match status" value="1"/>
</dbReference>
<evidence type="ECO:0000313" key="5">
    <source>
        <dbReference type="EMBL" id="GGF39350.1"/>
    </source>
</evidence>
<comment type="caution">
    <text evidence="5">The sequence shown here is derived from an EMBL/GenBank/DDBJ whole genome shotgun (WGS) entry which is preliminary data.</text>
</comment>
<dbReference type="InterPro" id="IPR016039">
    <property type="entry name" value="Thiolase-like"/>
</dbReference>
<reference evidence="6" key="1">
    <citation type="journal article" date="2019" name="Int. J. Syst. Evol. Microbiol.">
        <title>The Global Catalogue of Microorganisms (GCM) 10K type strain sequencing project: providing services to taxonomists for standard genome sequencing and annotation.</title>
        <authorList>
            <consortium name="The Broad Institute Genomics Platform"/>
            <consortium name="The Broad Institute Genome Sequencing Center for Infectious Disease"/>
            <person name="Wu L."/>
            <person name="Ma J."/>
        </authorList>
    </citation>
    <scope>NUCLEOTIDE SEQUENCE [LARGE SCALE GENOMIC DNA]</scope>
    <source>
        <strain evidence="6">CGMCC 1.15407</strain>
    </source>
</reference>
<sequence length="360" mass="40366">MPNTYYSIITGTGKYVPSKAVKNEDFLNAQFYSKAGERLTKSNEKIIHKFQEITEIAERRYIEDEYVTSDMAFFASEEALKSAKLDKENLDYIIVAHNFGDVLKDNPKSDMVPSLASRVKHKLQIENPDCIAYDLPFGCPGLVQGLIQGDYYIKSGDAKSILVVGAETLSRISDPHDIDSMIYSDGAGAIILQSQESNVPVGIITHKSRTDTLNEAMLLRMDRSYNPDFKDDTLFMKMNGRKLYEYALNTVPALVKATIDRAGLDIRDIKKVLIHQANAKMDDAIIHRVFKLYDMQEDPRKIMPITIGELGNNSVATVPILLDMLLRGEIEKHQIHAGDHVLFASVGAGMNVNAIIYRFP</sequence>
<dbReference type="InterPro" id="IPR013751">
    <property type="entry name" value="ACP_syn_III_N"/>
</dbReference>
<protein>
    <submittedName>
        <fullName evidence="5">3-oxoacyl-ACP synthase</fullName>
    </submittedName>
</protein>
<dbReference type="CDD" id="cd00830">
    <property type="entry name" value="KAS_III"/>
    <property type="match status" value="1"/>
</dbReference>